<dbReference type="Pfam" id="PF11905">
    <property type="entry name" value="DUF3425"/>
    <property type="match status" value="1"/>
</dbReference>
<feature type="region of interest" description="Disordered" evidence="1">
    <location>
        <begin position="1"/>
        <end position="21"/>
    </location>
</feature>
<evidence type="ECO:0000313" key="2">
    <source>
        <dbReference type="EMBL" id="RVX66726.1"/>
    </source>
</evidence>
<dbReference type="OrthoDB" id="4356994at2759"/>
<dbReference type="PANTHER" id="PTHR37012">
    <property type="entry name" value="B-ZIP TRANSCRIPTION FACTOR (EUROFUNG)-RELATED"/>
    <property type="match status" value="1"/>
</dbReference>
<feature type="non-terminal residue" evidence="2">
    <location>
        <position position="601"/>
    </location>
</feature>
<feature type="region of interest" description="Disordered" evidence="1">
    <location>
        <begin position="108"/>
        <end position="134"/>
    </location>
</feature>
<dbReference type="InterPro" id="IPR021833">
    <property type="entry name" value="DUF3425"/>
</dbReference>
<sequence>MVSRKENKGQPSPYARRRKAGELSATQRQQWFILESLLRSIRFNDEDMIQRLIEAIRNDESPPKLAETFRNNIQAVDKLGELAKQDINDADIITLVLQCLCYPSSGPRALSPDSESQKDFLAQPSSSLSDSSSTSTPSYDMLFDDVSLSTVQSSIVEHEGKSATDTDSISISDFIKIPDATLSDTLCSMLTTAKVKQSSDFPIAPEVFDSVALLPTIDSAQVANFEAKMASSEHQSPHRRCSLPSTLQSDGVCGTCFYTKGWDYPCNPSPIRTFTLPSIYPGDPVNDIVIDFRDRARDLLKSGASLRTIMGFGATDVELLFRTRKPDDELTVPSWACEATSDLENFDFSVRLAQVFMRVRFMRWLILPNAETFAGIPGILKPTLAQMRFPHSVIIDFLPIPAIRNRLVRNLQDWHTPLSKAKYTCNWDESRGPAVVTDPSSGRRCLSPRPSTENERRRFNDGVFDTETAAHTVDLSRDLPNLDSTPLTNKVVIRPPGSCKESSTSFLLDRLASFWADKSGIDKDQLLKDNNLTDADMATLSLLTGCNHQNFISLEQQLPDKATAITWLNTLLRGPNMLFRIYDEAETWRLLDILYGKEQIT</sequence>
<reference evidence="2 3" key="1">
    <citation type="submission" date="2017-03" db="EMBL/GenBank/DDBJ databases">
        <title>Genomes of endolithic fungi from Antarctica.</title>
        <authorList>
            <person name="Coleine C."/>
            <person name="Masonjones S."/>
            <person name="Stajich J.E."/>
        </authorList>
    </citation>
    <scope>NUCLEOTIDE SEQUENCE [LARGE SCALE GENOMIC DNA]</scope>
    <source>
        <strain evidence="2 3">CCFEE 6314</strain>
    </source>
</reference>
<dbReference type="VEuPathDB" id="FungiDB:PV10_09163"/>
<dbReference type="PANTHER" id="PTHR37012:SF2">
    <property type="entry name" value="BZIP DOMAIN-CONTAINING PROTEIN-RELATED"/>
    <property type="match status" value="1"/>
</dbReference>
<dbReference type="EMBL" id="NAJM01000056">
    <property type="protein sequence ID" value="RVX66726.1"/>
    <property type="molecule type" value="Genomic_DNA"/>
</dbReference>
<protein>
    <submittedName>
        <fullName evidence="2">Uncharacterized protein</fullName>
    </submittedName>
</protein>
<feature type="compositionally biased region" description="Low complexity" evidence="1">
    <location>
        <begin position="124"/>
        <end position="134"/>
    </location>
</feature>
<comment type="caution">
    <text evidence="2">The sequence shown here is derived from an EMBL/GenBank/DDBJ whole genome shotgun (WGS) entry which is preliminary data.</text>
</comment>
<evidence type="ECO:0000313" key="3">
    <source>
        <dbReference type="Proteomes" id="UP000288859"/>
    </source>
</evidence>
<proteinExistence type="predicted"/>
<organism evidence="2 3">
    <name type="scientific">Exophiala mesophila</name>
    <name type="common">Black yeast-like fungus</name>
    <dbReference type="NCBI Taxonomy" id="212818"/>
    <lineage>
        <taxon>Eukaryota</taxon>
        <taxon>Fungi</taxon>
        <taxon>Dikarya</taxon>
        <taxon>Ascomycota</taxon>
        <taxon>Pezizomycotina</taxon>
        <taxon>Eurotiomycetes</taxon>
        <taxon>Chaetothyriomycetidae</taxon>
        <taxon>Chaetothyriales</taxon>
        <taxon>Herpotrichiellaceae</taxon>
        <taxon>Exophiala</taxon>
    </lineage>
</organism>
<evidence type="ECO:0000256" key="1">
    <source>
        <dbReference type="SAM" id="MobiDB-lite"/>
    </source>
</evidence>
<dbReference type="Proteomes" id="UP000288859">
    <property type="component" value="Unassembled WGS sequence"/>
</dbReference>
<name>A0A438MSQ9_EXOME</name>
<dbReference type="AlphaFoldDB" id="A0A438MSQ9"/>
<accession>A0A438MSQ9</accession>
<gene>
    <name evidence="2" type="ORF">B0A52_08919</name>
</gene>